<name>A0A8X7YAP8_POPTO</name>
<organism evidence="1 2">
    <name type="scientific">Populus tomentosa</name>
    <name type="common">Chinese white poplar</name>
    <dbReference type="NCBI Taxonomy" id="118781"/>
    <lineage>
        <taxon>Eukaryota</taxon>
        <taxon>Viridiplantae</taxon>
        <taxon>Streptophyta</taxon>
        <taxon>Embryophyta</taxon>
        <taxon>Tracheophyta</taxon>
        <taxon>Spermatophyta</taxon>
        <taxon>Magnoliopsida</taxon>
        <taxon>eudicotyledons</taxon>
        <taxon>Gunneridae</taxon>
        <taxon>Pentapetalae</taxon>
        <taxon>rosids</taxon>
        <taxon>fabids</taxon>
        <taxon>Malpighiales</taxon>
        <taxon>Salicaceae</taxon>
        <taxon>Saliceae</taxon>
        <taxon>Populus</taxon>
    </lineage>
</organism>
<proteinExistence type="predicted"/>
<accession>A0A8X7YAP8</accession>
<reference evidence="1" key="1">
    <citation type="journal article" date="2020" name="bioRxiv">
        <title>Hybrid origin of Populus tomentosa Carr. identified through genome sequencing and phylogenomic analysis.</title>
        <authorList>
            <person name="An X."/>
            <person name="Gao K."/>
            <person name="Chen Z."/>
            <person name="Li J."/>
            <person name="Yang X."/>
            <person name="Yang X."/>
            <person name="Zhou J."/>
            <person name="Guo T."/>
            <person name="Zhao T."/>
            <person name="Huang S."/>
            <person name="Miao D."/>
            <person name="Khan W.U."/>
            <person name="Rao P."/>
            <person name="Ye M."/>
            <person name="Lei B."/>
            <person name="Liao W."/>
            <person name="Wang J."/>
            <person name="Ji L."/>
            <person name="Li Y."/>
            <person name="Guo B."/>
            <person name="Mustafa N.S."/>
            <person name="Li S."/>
            <person name="Yun Q."/>
            <person name="Keller S.R."/>
            <person name="Mao J."/>
            <person name="Zhang R."/>
            <person name="Strauss S.H."/>
        </authorList>
    </citation>
    <scope>NUCLEOTIDE SEQUENCE</scope>
    <source>
        <strain evidence="1">GM15</strain>
        <tissue evidence="1">Leaf</tissue>
    </source>
</reference>
<comment type="caution">
    <text evidence="1">The sequence shown here is derived from an EMBL/GenBank/DDBJ whole genome shotgun (WGS) entry which is preliminary data.</text>
</comment>
<sequence>MEVNVIKRLTTQPYRGIMRWDLSYSSFLISCPSHHHNRGIACSLAIYCLRTALIDIDSKCSKIRTSKEIFDSFQRSNVCIWNWMINGLAVHELARDTISLHEDVVLDSITFL</sequence>
<dbReference type="InterPro" id="IPR046960">
    <property type="entry name" value="PPR_At4g14850-like_plant"/>
</dbReference>
<dbReference type="OrthoDB" id="819790at2759"/>
<dbReference type="Proteomes" id="UP000886885">
    <property type="component" value="Chromosome 15A"/>
</dbReference>
<dbReference type="EMBL" id="JAAWWB010000029">
    <property type="protein sequence ID" value="KAG6747286.1"/>
    <property type="molecule type" value="Genomic_DNA"/>
</dbReference>
<protein>
    <submittedName>
        <fullName evidence="1">Uncharacterized protein</fullName>
    </submittedName>
</protein>
<dbReference type="GO" id="GO:0003723">
    <property type="term" value="F:RNA binding"/>
    <property type="evidence" value="ECO:0007669"/>
    <property type="project" value="InterPro"/>
</dbReference>
<evidence type="ECO:0000313" key="2">
    <source>
        <dbReference type="Proteomes" id="UP000886885"/>
    </source>
</evidence>
<dbReference type="GO" id="GO:0009451">
    <property type="term" value="P:RNA modification"/>
    <property type="evidence" value="ECO:0007669"/>
    <property type="project" value="InterPro"/>
</dbReference>
<evidence type="ECO:0000313" key="1">
    <source>
        <dbReference type="EMBL" id="KAG6747286.1"/>
    </source>
</evidence>
<dbReference type="PANTHER" id="PTHR47926">
    <property type="entry name" value="PENTATRICOPEPTIDE REPEAT-CONTAINING PROTEIN"/>
    <property type="match status" value="1"/>
</dbReference>
<keyword evidence="2" id="KW-1185">Reference proteome</keyword>
<dbReference type="PANTHER" id="PTHR47926:SF360">
    <property type="entry name" value="PENTATRICOPEPTIDE REPEAT-CONTAINING PROTEIN"/>
    <property type="match status" value="1"/>
</dbReference>
<dbReference type="AlphaFoldDB" id="A0A8X7YAP8"/>
<gene>
    <name evidence="1" type="ORF">POTOM_049682</name>
</gene>